<keyword evidence="1" id="KW-0732">Signal</keyword>
<dbReference type="STRING" id="1128970.SAMN04487935_0755"/>
<feature type="signal peptide" evidence="1">
    <location>
        <begin position="1"/>
        <end position="19"/>
    </location>
</feature>
<evidence type="ECO:0000256" key="1">
    <source>
        <dbReference type="SAM" id="SignalP"/>
    </source>
</evidence>
<dbReference type="Pfam" id="PF13715">
    <property type="entry name" value="CarbopepD_reg_2"/>
    <property type="match status" value="1"/>
</dbReference>
<dbReference type="SUPFAM" id="SSF49464">
    <property type="entry name" value="Carboxypeptidase regulatory domain-like"/>
    <property type="match status" value="1"/>
</dbReference>
<name>A0A1G8T0Z9_9FLAO</name>
<dbReference type="OrthoDB" id="914976at2"/>
<accession>A0A1G8T0Z9</accession>
<dbReference type="RefSeq" id="WP_091391929.1">
    <property type="nucleotide sequence ID" value="NZ_BKAI01000002.1"/>
</dbReference>
<reference evidence="2 3" key="1">
    <citation type="submission" date="2016-10" db="EMBL/GenBank/DDBJ databases">
        <authorList>
            <person name="de Groot N.N."/>
        </authorList>
    </citation>
    <scope>NUCLEOTIDE SEQUENCE [LARGE SCALE GENOMIC DNA]</scope>
    <source>
        <strain evidence="2 3">CGMCC 1.10076</strain>
    </source>
</reference>
<dbReference type="Proteomes" id="UP000199580">
    <property type="component" value="Unassembled WGS sequence"/>
</dbReference>
<organism evidence="2 3">
    <name type="scientific">Flavobacterium noncentrifugens</name>
    <dbReference type="NCBI Taxonomy" id="1128970"/>
    <lineage>
        <taxon>Bacteria</taxon>
        <taxon>Pseudomonadati</taxon>
        <taxon>Bacteroidota</taxon>
        <taxon>Flavobacteriia</taxon>
        <taxon>Flavobacteriales</taxon>
        <taxon>Flavobacteriaceae</taxon>
        <taxon>Flavobacterium</taxon>
    </lineage>
</organism>
<keyword evidence="3" id="KW-1185">Reference proteome</keyword>
<dbReference type="InterPro" id="IPR008969">
    <property type="entry name" value="CarboxyPept-like_regulatory"/>
</dbReference>
<dbReference type="Gene3D" id="2.60.40.1120">
    <property type="entry name" value="Carboxypeptidase-like, regulatory domain"/>
    <property type="match status" value="1"/>
</dbReference>
<dbReference type="AlphaFoldDB" id="A0A1G8T0Z9"/>
<protein>
    <submittedName>
        <fullName evidence="2">CarboxypepD_reg-like domain-containing protein</fullName>
    </submittedName>
</protein>
<dbReference type="EMBL" id="FNEZ01000001">
    <property type="protein sequence ID" value="SDJ34410.1"/>
    <property type="molecule type" value="Genomic_DNA"/>
</dbReference>
<proteinExistence type="predicted"/>
<sequence>MKNSFFFGLLFFVGFSALAQIRGVVKDSIDGKPVPYVTISVENENFGTTSEENGEFKIHVSDKSKKLVFSALGFERKTVSISDVSEVRLKPTALQLDEVVISKRFETQKKEIGEPENAILETFDKAPRIDIKFFPYDPSYKKTRYLKQVVLVTDSKINDATFKIHFYSVDANGYPGEELLEKDFIVAVDKGVSKTKFNVSKFNLIMPKTGLFVGFEKLLIDKNSVEKMVMNYNTNEALPVTTYYPFMLYNNVKRNFQFVFIGGKWIRKSNPDQNNPADKIRIYEPAITIILTN</sequence>
<feature type="chain" id="PRO_5011689939" evidence="1">
    <location>
        <begin position="20"/>
        <end position="293"/>
    </location>
</feature>
<gene>
    <name evidence="2" type="ORF">SAMN04487935_0755</name>
</gene>
<evidence type="ECO:0000313" key="3">
    <source>
        <dbReference type="Proteomes" id="UP000199580"/>
    </source>
</evidence>
<evidence type="ECO:0000313" key="2">
    <source>
        <dbReference type="EMBL" id="SDJ34410.1"/>
    </source>
</evidence>